<organism evidence="17 18">
    <name type="scientific">Amylocarpus encephaloides</name>
    <dbReference type="NCBI Taxonomy" id="45428"/>
    <lineage>
        <taxon>Eukaryota</taxon>
        <taxon>Fungi</taxon>
        <taxon>Dikarya</taxon>
        <taxon>Ascomycota</taxon>
        <taxon>Pezizomycotina</taxon>
        <taxon>Leotiomycetes</taxon>
        <taxon>Helotiales</taxon>
        <taxon>Helotiales incertae sedis</taxon>
        <taxon>Amylocarpus</taxon>
    </lineage>
</organism>
<evidence type="ECO:0000256" key="6">
    <source>
        <dbReference type="ARBA" id="ARBA00022454"/>
    </source>
</evidence>
<dbReference type="InterPro" id="IPR046341">
    <property type="entry name" value="SET_dom_sf"/>
</dbReference>
<comment type="caution">
    <text evidence="17">The sequence shown here is derived from an EMBL/GenBank/DDBJ whole genome shotgun (WGS) entry which is preliminary data.</text>
</comment>
<keyword evidence="11" id="KW-0539">Nucleus</keyword>
<protein>
    <recommendedName>
        <fullName evidence="5">Histone-lysine N-methyltransferase SET9</fullName>
        <ecNumber evidence="12">2.1.1.372</ecNumber>
    </recommendedName>
    <alternativeName>
        <fullName evidence="4">Histone-lysine N-methyltransferase set9</fullName>
    </alternativeName>
    <alternativeName>
        <fullName evidence="13">SET domain protein 9</fullName>
    </alternativeName>
</protein>
<reference evidence="17" key="1">
    <citation type="journal article" date="2021" name="IMA Fungus">
        <title>Genomic characterization of three marine fungi, including Emericellopsis atlantica sp. nov. with signatures of a generalist lifestyle and marine biomass degradation.</title>
        <authorList>
            <person name="Hagestad O.C."/>
            <person name="Hou L."/>
            <person name="Andersen J.H."/>
            <person name="Hansen E.H."/>
            <person name="Altermark B."/>
            <person name="Li C."/>
            <person name="Kuhnert E."/>
            <person name="Cox R.J."/>
            <person name="Crous P.W."/>
            <person name="Spatafora J.W."/>
            <person name="Lail K."/>
            <person name="Amirebrahimi M."/>
            <person name="Lipzen A."/>
            <person name="Pangilinan J."/>
            <person name="Andreopoulos W."/>
            <person name="Hayes R.D."/>
            <person name="Ng V."/>
            <person name="Grigoriev I.V."/>
            <person name="Jackson S.A."/>
            <person name="Sutton T.D.S."/>
            <person name="Dobson A.D.W."/>
            <person name="Rama T."/>
        </authorList>
    </citation>
    <scope>NUCLEOTIDE SEQUENCE</scope>
    <source>
        <strain evidence="17">TRa018bII</strain>
    </source>
</reference>
<dbReference type="InterPro" id="IPR025783">
    <property type="entry name" value="Set9_fungi"/>
</dbReference>
<feature type="compositionally biased region" description="Polar residues" evidence="15">
    <location>
        <begin position="1111"/>
        <end position="1120"/>
    </location>
</feature>
<dbReference type="Pfam" id="PF00856">
    <property type="entry name" value="SET"/>
    <property type="match status" value="1"/>
</dbReference>
<dbReference type="GO" id="GO:0140943">
    <property type="term" value="F:histone H4K20 trimethyltransferase activity"/>
    <property type="evidence" value="ECO:0007669"/>
    <property type="project" value="UniProtKB-EC"/>
</dbReference>
<feature type="region of interest" description="Disordered" evidence="15">
    <location>
        <begin position="1106"/>
        <end position="1169"/>
    </location>
</feature>
<proteinExistence type="predicted"/>
<feature type="region of interest" description="Disordered" evidence="15">
    <location>
        <begin position="544"/>
        <end position="585"/>
    </location>
</feature>
<evidence type="ECO:0000256" key="14">
    <source>
        <dbReference type="ARBA" id="ARBA00048081"/>
    </source>
</evidence>
<keyword evidence="9" id="KW-0949">S-adenosyl-L-methionine</keyword>
<evidence type="ECO:0000256" key="3">
    <source>
        <dbReference type="ARBA" id="ARBA00004286"/>
    </source>
</evidence>
<evidence type="ECO:0000256" key="13">
    <source>
        <dbReference type="ARBA" id="ARBA00030653"/>
    </source>
</evidence>
<feature type="compositionally biased region" description="Basic and acidic residues" evidence="15">
    <location>
        <begin position="851"/>
        <end position="867"/>
    </location>
</feature>
<gene>
    <name evidence="17" type="ORF">BJ875DRAFT_402028</name>
</gene>
<feature type="region of interest" description="Disordered" evidence="15">
    <location>
        <begin position="425"/>
        <end position="462"/>
    </location>
</feature>
<feature type="compositionally biased region" description="Acidic residues" evidence="15">
    <location>
        <begin position="1125"/>
        <end position="1151"/>
    </location>
</feature>
<dbReference type="SUPFAM" id="SSF82199">
    <property type="entry name" value="SET domain"/>
    <property type="match status" value="1"/>
</dbReference>
<comment type="subcellular location">
    <subcellularLocation>
        <location evidence="3">Chromosome</location>
    </subcellularLocation>
    <subcellularLocation>
        <location evidence="2">Nucleus</location>
    </subcellularLocation>
</comment>
<dbReference type="EMBL" id="MU251480">
    <property type="protein sequence ID" value="KAG9233956.1"/>
    <property type="molecule type" value="Genomic_DNA"/>
</dbReference>
<feature type="compositionally biased region" description="Polar residues" evidence="15">
    <location>
        <begin position="360"/>
        <end position="371"/>
    </location>
</feature>
<evidence type="ECO:0000256" key="9">
    <source>
        <dbReference type="ARBA" id="ARBA00022691"/>
    </source>
</evidence>
<evidence type="ECO:0000256" key="4">
    <source>
        <dbReference type="ARBA" id="ARBA00014232"/>
    </source>
</evidence>
<accession>A0A9P8C6E7</accession>
<evidence type="ECO:0000256" key="2">
    <source>
        <dbReference type="ARBA" id="ARBA00004123"/>
    </source>
</evidence>
<dbReference type="PROSITE" id="PS51567">
    <property type="entry name" value="SAM_MT43_SUVAR420_1"/>
    <property type="match status" value="1"/>
</dbReference>
<dbReference type="GO" id="GO:0032259">
    <property type="term" value="P:methylation"/>
    <property type="evidence" value="ECO:0007669"/>
    <property type="project" value="UniProtKB-KW"/>
</dbReference>
<dbReference type="Gene3D" id="2.170.270.10">
    <property type="entry name" value="SET domain"/>
    <property type="match status" value="1"/>
</dbReference>
<feature type="domain" description="SET" evidence="16">
    <location>
        <begin position="114"/>
        <end position="228"/>
    </location>
</feature>
<dbReference type="PANTHER" id="PTHR12977:SF4">
    <property type="entry name" value="HISTONE-LYSINE N-METHYLTRANSFERASE KMT5B"/>
    <property type="match status" value="1"/>
</dbReference>
<feature type="compositionally biased region" description="Basic residues" evidence="15">
    <location>
        <begin position="875"/>
        <end position="886"/>
    </location>
</feature>
<evidence type="ECO:0000256" key="12">
    <source>
        <dbReference type="ARBA" id="ARBA00024057"/>
    </source>
</evidence>
<feature type="compositionally biased region" description="Basic and acidic residues" evidence="15">
    <location>
        <begin position="558"/>
        <end position="572"/>
    </location>
</feature>
<name>A0A9P8C6E7_9HELO</name>
<dbReference type="Proteomes" id="UP000824998">
    <property type="component" value="Unassembled WGS sequence"/>
</dbReference>
<dbReference type="EC" id="2.1.1.372" evidence="12"/>
<dbReference type="InterPro" id="IPR039977">
    <property type="entry name" value="Suv4-20/Set9"/>
</dbReference>
<feature type="compositionally biased region" description="Polar residues" evidence="15">
    <location>
        <begin position="441"/>
        <end position="457"/>
    </location>
</feature>
<dbReference type="Gene3D" id="1.10.10.1700">
    <property type="entry name" value="Histone-lysine N-methyltransferase"/>
    <property type="match status" value="1"/>
</dbReference>
<keyword evidence="10" id="KW-0156">Chromatin regulator</keyword>
<keyword evidence="8" id="KW-0808">Transferase</keyword>
<evidence type="ECO:0000256" key="10">
    <source>
        <dbReference type="ARBA" id="ARBA00022853"/>
    </source>
</evidence>
<dbReference type="GO" id="GO:0005634">
    <property type="term" value="C:nucleus"/>
    <property type="evidence" value="ECO:0007669"/>
    <property type="project" value="UniProtKB-SubCell"/>
</dbReference>
<sequence length="1169" mass="132006">MPPIKGAGKPRLTLAQVASYDDVLTDALVDHVYFWTNIRKNKNMYHSSRGIREEDITSILQKFVIVEKDVAKAETALLELPGLKKFMANLKSEKEKEDFRRHLKKYVSIYLPECPFEVATTNRYTIDTHEAAVVARMDIRKGQVIKYLSGIQVIMTEEEEEDIKTSRRDFSIVVSSRNKTASIFLGPARFSNHDCDANARLGTTGTAGMEVIAVRDICYGEEITVKYGEDYFGADNCECLCYTCELKGVNGWAAGSQNEACPQPSIEDGHGKGPYSFRRRVERRDSEETSSRNQSMTPDVNLRLHVPGSCGSRGSRSRFKNTQSPLGASLSAEPRTQGTSRPMVDSPLKRPRFFEHIASESPSRLTKQRPTGSPLKAQSFVEQETNEPARIGRTSPVLLSPTPEPPSKENGVKRTRCMQAFEEALRSPSYPLSPDNESRRSSVSTVVDGAHTSTDATSVEDDSGATDLLQVVIPIIANPEPCDEIMAEPKVESKVADEIALPEPIPILDIPVEHELGEGSIDGLSDHGSDEFVDLDRSVIAITTAPPLPGTKKSKKSGHVEDSSAKNEELAKKRNNRSALSPQPIIRARRTPGDYVLTPKLLAVDTMAWINCSICENSFVQENGYFTKHSCPRCERHSKLYGYMWPKTDKEDRYDSEERILDHRLIHRFVRPEDERNIRKRARSGTEPETRETTEMVVVKEKREYSRRKTTGSDAITSEAKETVVKEKLKYSRRETTGSECLLVTTEAIDETTVSVQRKFTKRSLSTYVREATTAAGQATDANEAADVDLTPKRRVPRRQISAPQNYYATKVDELFEKLLKEDTPGPGTATEVRQKRKYVRCKRPETELKPRKVDEALEDSSDKDGSEMSEPVVRQKRKYTKRKQGLRTSETEGLQDVLNEAASKSSAIVYKRKRNSMKQNAELIPRIVNDDSDGPSHDDAPEIPEPPVRQKRKYTKRKQLEAGLAQSLKVTVSNAENKDLEIETPEIAESVVRQKRKYTKVHPWWLEDTLEESAGDNATPKGTGTVREKRKYTKRIHEFSTDWVNETSEQSLIDVILEATEPPRKKRKYTKRCSRWPKKTFDDSMVEARPEATEPVREKRQYIKRKHLSAGNTPNSSSVKIEDEVVEEMEVDNTDGDDQDSDNESIGEEIPEIRSRRTRVVKKARRTL</sequence>
<dbReference type="AlphaFoldDB" id="A0A9P8C6E7"/>
<keyword evidence="18" id="KW-1185">Reference proteome</keyword>
<evidence type="ECO:0000256" key="1">
    <source>
        <dbReference type="ARBA" id="ARBA00001984"/>
    </source>
</evidence>
<dbReference type="PANTHER" id="PTHR12977">
    <property type="entry name" value="SUPPRESSOR OF VARIEGATION 4-20-RELATED"/>
    <property type="match status" value="1"/>
</dbReference>
<feature type="compositionally biased region" description="Basic residues" evidence="15">
    <location>
        <begin position="1157"/>
        <end position="1169"/>
    </location>
</feature>
<dbReference type="SMART" id="SM00317">
    <property type="entry name" value="SET"/>
    <property type="match status" value="1"/>
</dbReference>
<feature type="region of interest" description="Disordered" evidence="15">
    <location>
        <begin position="393"/>
        <end position="412"/>
    </location>
</feature>
<evidence type="ECO:0000256" key="5">
    <source>
        <dbReference type="ARBA" id="ARBA00015413"/>
    </source>
</evidence>
<dbReference type="CDD" id="cd10524">
    <property type="entry name" value="SET_Suv4-20-like"/>
    <property type="match status" value="1"/>
</dbReference>
<dbReference type="PROSITE" id="PS50280">
    <property type="entry name" value="SET"/>
    <property type="match status" value="1"/>
</dbReference>
<keyword evidence="6" id="KW-0158">Chromosome</keyword>
<evidence type="ECO:0000256" key="8">
    <source>
        <dbReference type="ARBA" id="ARBA00022679"/>
    </source>
</evidence>
<evidence type="ECO:0000259" key="16">
    <source>
        <dbReference type="PROSITE" id="PS50280"/>
    </source>
</evidence>
<dbReference type="OrthoDB" id="6627536at2759"/>
<dbReference type="GO" id="GO:0005694">
    <property type="term" value="C:chromosome"/>
    <property type="evidence" value="ECO:0007669"/>
    <property type="project" value="UniProtKB-SubCell"/>
</dbReference>
<feature type="region of interest" description="Disordered" evidence="15">
    <location>
        <begin position="851"/>
        <end position="958"/>
    </location>
</feature>
<evidence type="ECO:0000256" key="7">
    <source>
        <dbReference type="ARBA" id="ARBA00022603"/>
    </source>
</evidence>
<keyword evidence="7" id="KW-0489">Methyltransferase</keyword>
<evidence type="ECO:0000256" key="15">
    <source>
        <dbReference type="SAM" id="MobiDB-lite"/>
    </source>
</evidence>
<dbReference type="InterPro" id="IPR041938">
    <property type="entry name" value="Hist-Lys_N-MTase_N"/>
</dbReference>
<comment type="function">
    <text evidence="1">Histone methyltransferase that trimethylates 'Lys-20' of histone H4 to form H4K20me3.</text>
</comment>
<feature type="region of interest" description="Disordered" evidence="15">
    <location>
        <begin position="259"/>
        <end position="375"/>
    </location>
</feature>
<evidence type="ECO:0000313" key="18">
    <source>
        <dbReference type="Proteomes" id="UP000824998"/>
    </source>
</evidence>
<comment type="catalytic activity">
    <reaction evidence="14">
        <text>L-lysyl(20)-[histone H4] + 3 S-adenosyl-L-methionine = N(6),N(6),N(6)-trimethyl-L-lysyl(20)-[histone H4] + 3 S-adenosyl-L-homocysteine + 3 H(+)</text>
        <dbReference type="Rhea" id="RHEA:64456"/>
        <dbReference type="Rhea" id="RHEA-COMP:15554"/>
        <dbReference type="Rhea" id="RHEA-COMP:15998"/>
        <dbReference type="ChEBI" id="CHEBI:15378"/>
        <dbReference type="ChEBI" id="CHEBI:29969"/>
        <dbReference type="ChEBI" id="CHEBI:57856"/>
        <dbReference type="ChEBI" id="CHEBI:59789"/>
        <dbReference type="ChEBI" id="CHEBI:61961"/>
        <dbReference type="EC" id="2.1.1.372"/>
    </reaction>
</comment>
<dbReference type="InterPro" id="IPR001214">
    <property type="entry name" value="SET_dom"/>
</dbReference>
<evidence type="ECO:0000256" key="11">
    <source>
        <dbReference type="ARBA" id="ARBA00023242"/>
    </source>
</evidence>
<evidence type="ECO:0000313" key="17">
    <source>
        <dbReference type="EMBL" id="KAG9233956.1"/>
    </source>
</evidence>